<accession>A0A1W6UK50</accession>
<dbReference type="SUPFAM" id="SSF48371">
    <property type="entry name" value="ARM repeat"/>
    <property type="match status" value="1"/>
</dbReference>
<dbReference type="AlphaFoldDB" id="A0A1W6UK50"/>
<dbReference type="SUPFAM" id="SSF48452">
    <property type="entry name" value="TPR-like"/>
    <property type="match status" value="1"/>
</dbReference>
<evidence type="ECO:0000313" key="2">
    <source>
        <dbReference type="EMBL" id="ARP18301.1"/>
    </source>
</evidence>
<organism evidence="2">
    <name type="scientific">Vibrio alginolyticus</name>
    <dbReference type="NCBI Taxonomy" id="663"/>
    <lineage>
        <taxon>Bacteria</taxon>
        <taxon>Pseudomonadati</taxon>
        <taxon>Pseudomonadota</taxon>
        <taxon>Gammaproteobacteria</taxon>
        <taxon>Vibrionales</taxon>
        <taxon>Vibrionaceae</taxon>
        <taxon>Vibrio</taxon>
    </lineage>
</organism>
<dbReference type="RefSeq" id="WP_086046735.1">
    <property type="nucleotide sequence ID" value="NZ_CP017889.1"/>
</dbReference>
<dbReference type="InterPro" id="IPR016024">
    <property type="entry name" value="ARM-type_fold"/>
</dbReference>
<keyword evidence="1" id="KW-0732">Signal</keyword>
<dbReference type="InterPro" id="IPR011990">
    <property type="entry name" value="TPR-like_helical_dom_sf"/>
</dbReference>
<sequence length="365" mass="40790">MQKIKLLSKSLLVISIGIAASQAVVAQETTLLDPDQVSPTTVVTPQEAQMTPAQRVEKLSYDAQNKKLSSEKRIDALRELANYPSQNALVAVARGLQDEDAGIREAAIVGAQPYMIEHRWRLISPLLSDDAAMVRITAAINLVRDYANLSSEQQQSLEGPVSELTAHLSSKNDNVSKLLLADVYRWHRDWDKAALIYPELTKLEPNNPQVWLSYADNFRAQQLDQKAINVLDEGIKLNSEDASLHYSKSLALVRLDKKKEAAFEIDKAATMAKTNSYFWYLNGVLQEELDLKKSVNAFEQAYLISGAPEQLYAVCDIYVRYGNPKTDDCLTELTKVAPDYVIEELNQKKGRKSASTSVEANEFKL</sequence>
<reference evidence="2" key="1">
    <citation type="submission" date="2016-10" db="EMBL/GenBank/DDBJ databases">
        <title>The High Quality Genome of Vibrio alginolyticus K01M1.</title>
        <authorList>
            <person name="Wendling C."/>
            <person name="Chibani C.M."/>
            <person name="Hertel R."/>
            <person name="Sproer C."/>
            <person name="Bunk B."/>
            <person name="Overmann J."/>
            <person name="Roth O."/>
            <person name="Liesegang H."/>
        </authorList>
    </citation>
    <scope>NUCLEOTIDE SEQUENCE</scope>
    <source>
        <strain evidence="2">K05K4</strain>
    </source>
</reference>
<evidence type="ECO:0008006" key="3">
    <source>
        <dbReference type="Google" id="ProtNLM"/>
    </source>
</evidence>
<evidence type="ECO:0000256" key="1">
    <source>
        <dbReference type="SAM" id="SignalP"/>
    </source>
</evidence>
<gene>
    <name evidence="2" type="ORF">K05K4_14650</name>
</gene>
<feature type="signal peptide" evidence="1">
    <location>
        <begin position="1"/>
        <end position="26"/>
    </location>
</feature>
<name>A0A1W6UK50_VIBAL</name>
<dbReference type="EMBL" id="CP017902">
    <property type="protein sequence ID" value="ARP18301.1"/>
    <property type="molecule type" value="Genomic_DNA"/>
</dbReference>
<protein>
    <recommendedName>
        <fullName evidence="3">Tetratricopeptide repeat protein</fullName>
    </recommendedName>
</protein>
<dbReference type="Gene3D" id="1.25.40.10">
    <property type="entry name" value="Tetratricopeptide repeat domain"/>
    <property type="match status" value="1"/>
</dbReference>
<proteinExistence type="predicted"/>
<feature type="chain" id="PRO_5011905071" description="Tetratricopeptide repeat protein" evidence="1">
    <location>
        <begin position="27"/>
        <end position="365"/>
    </location>
</feature>